<proteinExistence type="predicted"/>
<accession>A0AAD5YSI5</accession>
<feature type="compositionally biased region" description="Polar residues" evidence="1">
    <location>
        <begin position="302"/>
        <end position="313"/>
    </location>
</feature>
<keyword evidence="3" id="KW-1185">Reference proteome</keyword>
<protein>
    <submittedName>
        <fullName evidence="2">Uncharacterized protein</fullName>
    </submittedName>
</protein>
<name>A0AAD5YSI5_9AGAR</name>
<feature type="region of interest" description="Disordered" evidence="1">
    <location>
        <begin position="267"/>
        <end position="313"/>
    </location>
</feature>
<sequence>MRYLANHIACFKQQHKPTLPNTLAHKKAKEVNNYWAPGCKAKMAEICKLLTADPKLQPSNMTKEEKELVIKELENHHKQKLTGARVSNCAAMIDYLHTVQHAQQLYNGLEYQMGIIGFGLFSCTHATNTAIPTFVESKQALDFITDQFDTTLPELSNEFELWACTKGAKPGDRLHELQKECARMIADGLNTALGWPNGQMNYKNYDLANRQCYGIHPRGWPKGVDFKAPSRITHIKEIHSLYNSLKLKECVWAPMSEAEISKLTDSIKEKPVKTWKTQSDQGKTHKKSRKHVRNENQENEDPNANTASKPPKT</sequence>
<evidence type="ECO:0000256" key="1">
    <source>
        <dbReference type="SAM" id="MobiDB-lite"/>
    </source>
</evidence>
<dbReference type="EMBL" id="JANIEX010000920">
    <property type="protein sequence ID" value="KAJ3562042.1"/>
    <property type="molecule type" value="Genomic_DNA"/>
</dbReference>
<comment type="caution">
    <text evidence="2">The sequence shown here is derived from an EMBL/GenBank/DDBJ whole genome shotgun (WGS) entry which is preliminary data.</text>
</comment>
<gene>
    <name evidence="2" type="ORF">NP233_g9819</name>
</gene>
<organism evidence="2 3">
    <name type="scientific">Leucocoprinus birnbaumii</name>
    <dbReference type="NCBI Taxonomy" id="56174"/>
    <lineage>
        <taxon>Eukaryota</taxon>
        <taxon>Fungi</taxon>
        <taxon>Dikarya</taxon>
        <taxon>Basidiomycota</taxon>
        <taxon>Agaricomycotina</taxon>
        <taxon>Agaricomycetes</taxon>
        <taxon>Agaricomycetidae</taxon>
        <taxon>Agaricales</taxon>
        <taxon>Agaricineae</taxon>
        <taxon>Agaricaceae</taxon>
        <taxon>Leucocoprinus</taxon>
    </lineage>
</organism>
<reference evidence="2" key="1">
    <citation type="submission" date="2022-07" db="EMBL/GenBank/DDBJ databases">
        <title>Genome Sequence of Leucocoprinus birnbaumii.</title>
        <authorList>
            <person name="Buettner E."/>
        </authorList>
    </citation>
    <scope>NUCLEOTIDE SEQUENCE</scope>
    <source>
        <strain evidence="2">VT141</strain>
    </source>
</reference>
<evidence type="ECO:0000313" key="3">
    <source>
        <dbReference type="Proteomes" id="UP001213000"/>
    </source>
</evidence>
<dbReference type="AlphaFoldDB" id="A0AAD5YSI5"/>
<dbReference type="Proteomes" id="UP001213000">
    <property type="component" value="Unassembled WGS sequence"/>
</dbReference>
<evidence type="ECO:0000313" key="2">
    <source>
        <dbReference type="EMBL" id="KAJ3562042.1"/>
    </source>
</evidence>